<reference evidence="2" key="2">
    <citation type="journal article" date="2022" name="Nat. Biotechnol.">
        <title>Carbon-negative production of acetone and isopropanol by gas fermentation at industrial pilot scale.</title>
        <authorList>
            <person name="Liew F.E."/>
            <person name="Nogle R."/>
            <person name="Abdalla T."/>
            <person name="Rasor B.J."/>
            <person name="Canter C."/>
            <person name="Jensen R.O."/>
            <person name="Wang L."/>
            <person name="Strutz J."/>
            <person name="Chirania P."/>
            <person name="De Tissera S."/>
            <person name="Mueller A.P."/>
            <person name="Ruan Z."/>
            <person name="Gao A."/>
            <person name="Tran L."/>
            <person name="Engle N.L."/>
            <person name="Bromley J.C."/>
            <person name="Daniell J."/>
            <person name="Conrado R."/>
            <person name="Tschaplinski T.J."/>
            <person name="Giannone R.J."/>
            <person name="Hettich R.L."/>
            <person name="Karim A.S."/>
            <person name="Simpson S.D."/>
            <person name="Brown S.D."/>
            <person name="Leang C."/>
            <person name="Jewett M.C."/>
            <person name="Kopke M."/>
        </authorList>
    </citation>
    <scope>NUCLEOTIDE SEQUENCE</scope>
    <source>
        <strain evidence="2">DJ080</strain>
    </source>
</reference>
<evidence type="ECO:0000313" key="3">
    <source>
        <dbReference type="Proteomes" id="UP001193748"/>
    </source>
</evidence>
<name>A0AAX0B3Z7_CLOBE</name>
<gene>
    <name evidence="2" type="ORF">B0H41_003704</name>
</gene>
<evidence type="ECO:0000313" key="2">
    <source>
        <dbReference type="EMBL" id="NRT90025.1"/>
    </source>
</evidence>
<dbReference type="Proteomes" id="UP001193748">
    <property type="component" value="Unassembled WGS sequence"/>
</dbReference>
<sequence length="265" mass="28710">MKKIVRSDIADYLLIKSSEKFAFMGTGFNTLNEDVGAQVESKTYIPDKNESTTIKGYKTKFAYDLDLMYNDADDEEAAEIEAVEELYFIGRNHAVGADAEREYVRVELFLPALPGSTRYFKARKFKVAVEVTNSQGAGGETMTGSGNLNCVGDPVFGYFDIQEKEFHEGEYLETLGTLTVTSAAGSATGTTKITITEPLTSGNFYMYKTASTVTAPALNDDCSGYQVWNGSADITAVTGNRICIVEVDSSLKAKKAGIATVTAKA</sequence>
<dbReference type="InterPro" id="IPR040751">
    <property type="entry name" value="SbsC_C"/>
</dbReference>
<proteinExistence type="predicted"/>
<dbReference type="AlphaFoldDB" id="A0AAX0B3Z7"/>
<evidence type="ECO:0000259" key="1">
    <source>
        <dbReference type="Pfam" id="PF18316"/>
    </source>
</evidence>
<accession>A0AAX0B3Z7</accession>
<dbReference type="EMBL" id="JABSWW010000001">
    <property type="protein sequence ID" value="NRT90025.1"/>
    <property type="molecule type" value="Genomic_DNA"/>
</dbReference>
<protein>
    <recommendedName>
        <fullName evidence="1">S-layer protein SbsC C-terminal domain-containing protein</fullName>
    </recommendedName>
</protein>
<dbReference type="Pfam" id="PF18316">
    <property type="entry name" value="S-l_SbsC_C"/>
    <property type="match status" value="1"/>
</dbReference>
<dbReference type="RefSeq" id="WP_173711392.1">
    <property type="nucleotide sequence ID" value="NZ_JABSWW010000001.1"/>
</dbReference>
<comment type="caution">
    <text evidence="2">The sequence shown here is derived from an EMBL/GenBank/DDBJ whole genome shotgun (WGS) entry which is preliminary data.</text>
</comment>
<feature type="domain" description="S-layer protein SbsC C-terminal" evidence="1">
    <location>
        <begin position="184"/>
        <end position="256"/>
    </location>
</feature>
<organism evidence="2 3">
    <name type="scientific">Clostridium beijerinckii</name>
    <name type="common">Clostridium MP</name>
    <dbReference type="NCBI Taxonomy" id="1520"/>
    <lineage>
        <taxon>Bacteria</taxon>
        <taxon>Bacillati</taxon>
        <taxon>Bacillota</taxon>
        <taxon>Clostridia</taxon>
        <taxon>Eubacteriales</taxon>
        <taxon>Clostridiaceae</taxon>
        <taxon>Clostridium</taxon>
    </lineage>
</organism>
<reference evidence="2" key="1">
    <citation type="submission" date="2020-05" db="EMBL/GenBank/DDBJ databases">
        <authorList>
            <person name="Brown S."/>
            <person name="Huntemann M."/>
            <person name="Clum A."/>
            <person name="Spunde A."/>
            <person name="Palaniappan K."/>
            <person name="Ritter S."/>
            <person name="Mikhailova N."/>
            <person name="Chen I.-M."/>
            <person name="Stamatis D."/>
            <person name="Reddy T."/>
            <person name="O'Malley R."/>
            <person name="Daum C."/>
            <person name="Shapiro N."/>
            <person name="Ivanova N."/>
            <person name="Kyrpides N."/>
            <person name="Woyke T."/>
        </authorList>
    </citation>
    <scope>NUCLEOTIDE SEQUENCE</scope>
    <source>
        <strain evidence="2">DJ080</strain>
    </source>
</reference>